<accession>A0AA88S6F7</accession>
<name>A0AA88S6F7_9ASTE</name>
<reference evidence="2" key="1">
    <citation type="submission" date="2022-12" db="EMBL/GenBank/DDBJ databases">
        <title>Draft genome assemblies for two species of Escallonia (Escalloniales).</title>
        <authorList>
            <person name="Chanderbali A."/>
            <person name="Dervinis C."/>
            <person name="Anghel I."/>
            <person name="Soltis D."/>
            <person name="Soltis P."/>
            <person name="Zapata F."/>
        </authorList>
    </citation>
    <scope>NUCLEOTIDE SEQUENCE</scope>
    <source>
        <strain evidence="2">UCBG64.0493</strain>
        <tissue evidence="2">Leaf</tissue>
    </source>
</reference>
<evidence type="ECO:0000313" key="2">
    <source>
        <dbReference type="EMBL" id="KAK2997013.1"/>
    </source>
</evidence>
<proteinExistence type="predicted"/>
<evidence type="ECO:0000256" key="1">
    <source>
        <dbReference type="SAM" id="MobiDB-lite"/>
    </source>
</evidence>
<organism evidence="2 3">
    <name type="scientific">Escallonia herrerae</name>
    <dbReference type="NCBI Taxonomy" id="1293975"/>
    <lineage>
        <taxon>Eukaryota</taxon>
        <taxon>Viridiplantae</taxon>
        <taxon>Streptophyta</taxon>
        <taxon>Embryophyta</taxon>
        <taxon>Tracheophyta</taxon>
        <taxon>Spermatophyta</taxon>
        <taxon>Magnoliopsida</taxon>
        <taxon>eudicotyledons</taxon>
        <taxon>Gunneridae</taxon>
        <taxon>Pentapetalae</taxon>
        <taxon>asterids</taxon>
        <taxon>campanulids</taxon>
        <taxon>Escalloniales</taxon>
        <taxon>Escalloniaceae</taxon>
        <taxon>Escallonia</taxon>
    </lineage>
</organism>
<dbReference type="Proteomes" id="UP001188597">
    <property type="component" value="Unassembled WGS sequence"/>
</dbReference>
<gene>
    <name evidence="2" type="ORF">RJ639_025083</name>
</gene>
<comment type="caution">
    <text evidence="2">The sequence shown here is derived from an EMBL/GenBank/DDBJ whole genome shotgun (WGS) entry which is preliminary data.</text>
</comment>
<feature type="region of interest" description="Disordered" evidence="1">
    <location>
        <begin position="1"/>
        <end position="46"/>
    </location>
</feature>
<dbReference type="AlphaFoldDB" id="A0AA88S6F7"/>
<dbReference type="EMBL" id="JAVXUP010004507">
    <property type="protein sequence ID" value="KAK2997013.1"/>
    <property type="molecule type" value="Genomic_DNA"/>
</dbReference>
<sequence length="61" mass="6767">MRADSQSMKQKGTTQRNILTWTGSMGDQEGPWLRHISKADDTPHPKASVKVGLCMAKKRVA</sequence>
<feature type="compositionally biased region" description="Polar residues" evidence="1">
    <location>
        <begin position="1"/>
        <end position="25"/>
    </location>
</feature>
<protein>
    <submittedName>
        <fullName evidence="2">Uncharacterized protein</fullName>
    </submittedName>
</protein>
<evidence type="ECO:0000313" key="3">
    <source>
        <dbReference type="Proteomes" id="UP001188597"/>
    </source>
</evidence>
<keyword evidence="3" id="KW-1185">Reference proteome</keyword>